<protein>
    <submittedName>
        <fullName evidence="4">3-phosphoshikimate 1-carboxyvinyltransferase</fullName>
    </submittedName>
</protein>
<dbReference type="EMBL" id="JAUJEA010000007">
    <property type="protein sequence ID" value="MDN5203345.1"/>
    <property type="molecule type" value="Genomic_DNA"/>
</dbReference>
<dbReference type="Gene3D" id="3.65.10.10">
    <property type="entry name" value="Enolpyruvate transferase domain"/>
    <property type="match status" value="2"/>
</dbReference>
<accession>A0ABT8KRI9</accession>
<feature type="coiled-coil region" evidence="2">
    <location>
        <begin position="261"/>
        <end position="288"/>
    </location>
</feature>
<dbReference type="InterPro" id="IPR013792">
    <property type="entry name" value="RNA3'P_cycl/enolpyr_Trfase_a/b"/>
</dbReference>
<dbReference type="PANTHER" id="PTHR21090:SF5">
    <property type="entry name" value="PENTAFUNCTIONAL AROM POLYPEPTIDE"/>
    <property type="match status" value="1"/>
</dbReference>
<evidence type="ECO:0000256" key="1">
    <source>
        <dbReference type="ARBA" id="ARBA00022679"/>
    </source>
</evidence>
<comment type="caution">
    <text evidence="4">The sequence shown here is derived from an EMBL/GenBank/DDBJ whole genome shotgun (WGS) entry which is preliminary data.</text>
</comment>
<keyword evidence="5" id="KW-1185">Reference proteome</keyword>
<evidence type="ECO:0000313" key="5">
    <source>
        <dbReference type="Proteomes" id="UP001172082"/>
    </source>
</evidence>
<dbReference type="SUPFAM" id="SSF55205">
    <property type="entry name" value="EPT/RTPC-like"/>
    <property type="match status" value="1"/>
</dbReference>
<keyword evidence="2" id="KW-0175">Coiled coil</keyword>
<dbReference type="Proteomes" id="UP001172082">
    <property type="component" value="Unassembled WGS sequence"/>
</dbReference>
<organism evidence="4 5">
    <name type="scientific">Splendidivirga corallicola</name>
    <dbReference type="NCBI Taxonomy" id="3051826"/>
    <lineage>
        <taxon>Bacteria</taxon>
        <taxon>Pseudomonadati</taxon>
        <taxon>Bacteroidota</taxon>
        <taxon>Cytophagia</taxon>
        <taxon>Cytophagales</taxon>
        <taxon>Splendidivirgaceae</taxon>
        <taxon>Splendidivirga</taxon>
    </lineage>
</organism>
<reference evidence="4" key="1">
    <citation type="submission" date="2023-06" db="EMBL/GenBank/DDBJ databases">
        <title>Genomic of Parafulvivirga corallium.</title>
        <authorList>
            <person name="Wang G."/>
        </authorList>
    </citation>
    <scope>NUCLEOTIDE SEQUENCE</scope>
    <source>
        <strain evidence="4">BMA10</strain>
    </source>
</reference>
<sequence length="359" mass="40346">MQKLLSSQEKILDVLDAGTTMRFLTAYQAINKDERILTGTARMCERPIEILVNSLTEIGANIEYQKDEGYPPILLKAFSDQKKKDIAVRGDISSQYISALLMIAPVLPQGLNITLTGRVMSRPYIEMTRKLMERFGVKTEWVDNVIKISSQSYSSGEYTIESDWSGASYWYSFVALAETAEVKLLGLRKNSWQGDIKIAEIMSSLGVESTFLEDGVILTKTDHKSKVEIDFSNCPDLAQTVCVVCAIKGIRCEMVGLESLRIKETDRIAALQNELAKIDAKLLETEENSKWELIPRDLSKPVNKSITFDTYHDHRMAMALAPVCTQTNIIIDDPSVVNKSYPGFWNDLEKVGIKLEQVL</sequence>
<evidence type="ECO:0000313" key="4">
    <source>
        <dbReference type="EMBL" id="MDN5203345.1"/>
    </source>
</evidence>
<keyword evidence="1" id="KW-0808">Transferase</keyword>
<evidence type="ECO:0000259" key="3">
    <source>
        <dbReference type="Pfam" id="PF00275"/>
    </source>
</evidence>
<dbReference type="Pfam" id="PF00275">
    <property type="entry name" value="EPSP_synthase"/>
    <property type="match status" value="1"/>
</dbReference>
<dbReference type="InterPro" id="IPR001986">
    <property type="entry name" value="Enolpyruvate_Tfrase_dom"/>
</dbReference>
<gene>
    <name evidence="4" type="ORF">QQ008_18305</name>
</gene>
<feature type="domain" description="Enolpyruvate transferase" evidence="3">
    <location>
        <begin position="4"/>
        <end position="348"/>
    </location>
</feature>
<evidence type="ECO:0000256" key="2">
    <source>
        <dbReference type="SAM" id="Coils"/>
    </source>
</evidence>
<dbReference type="InterPro" id="IPR036968">
    <property type="entry name" value="Enolpyruvate_Tfrase_sf"/>
</dbReference>
<dbReference type="PANTHER" id="PTHR21090">
    <property type="entry name" value="AROM/DEHYDROQUINATE SYNTHASE"/>
    <property type="match status" value="1"/>
</dbReference>
<proteinExistence type="predicted"/>
<name>A0ABT8KRI9_9BACT</name>